<keyword evidence="1 6" id="KW-0963">Cytoplasm</keyword>
<dbReference type="EC" id="6.3.5.3" evidence="6"/>
<comment type="caution">
    <text evidence="7">The sequence shown here is derived from an EMBL/GenBank/DDBJ whole genome shotgun (WGS) entry which is preliminary data.</text>
</comment>
<evidence type="ECO:0000256" key="5">
    <source>
        <dbReference type="ARBA" id="ARBA00022840"/>
    </source>
</evidence>
<proteinExistence type="inferred from homology"/>
<dbReference type="GO" id="GO:0004642">
    <property type="term" value="F:phosphoribosylformylglycinamidine synthase activity"/>
    <property type="evidence" value="ECO:0007669"/>
    <property type="project" value="UniProtKB-UniRule"/>
</dbReference>
<dbReference type="PANTHER" id="PTHR34696:SF1">
    <property type="entry name" value="PHOSPHORIBOSYLFORMYLGLYCINAMIDINE SYNTHASE SUBUNIT PURS"/>
    <property type="match status" value="1"/>
</dbReference>
<dbReference type="EMBL" id="LHXX01000001">
    <property type="protein sequence ID" value="KXB02890.1"/>
    <property type="molecule type" value="Genomic_DNA"/>
</dbReference>
<evidence type="ECO:0000313" key="7">
    <source>
        <dbReference type="EMBL" id="KXB02890.1"/>
    </source>
</evidence>
<dbReference type="AlphaFoldDB" id="A0A133V8V1"/>
<dbReference type="PANTHER" id="PTHR34696">
    <property type="entry name" value="PHOSPHORIBOSYLFORMYLGLYCINAMIDINE SYNTHASE SUBUNIT PURS"/>
    <property type="match status" value="1"/>
</dbReference>
<evidence type="ECO:0000256" key="3">
    <source>
        <dbReference type="ARBA" id="ARBA00022741"/>
    </source>
</evidence>
<evidence type="ECO:0000256" key="1">
    <source>
        <dbReference type="ARBA" id="ARBA00022490"/>
    </source>
</evidence>
<dbReference type="HAMAP" id="MF_01926">
    <property type="entry name" value="PurS"/>
    <property type="match status" value="1"/>
</dbReference>
<dbReference type="SUPFAM" id="SSF82697">
    <property type="entry name" value="PurS-like"/>
    <property type="match status" value="1"/>
</dbReference>
<dbReference type="Gene3D" id="3.30.1280.10">
    <property type="entry name" value="Phosphoribosylformylglycinamidine synthase subunit PurS"/>
    <property type="match status" value="1"/>
</dbReference>
<keyword evidence="4 6" id="KW-0658">Purine biosynthesis</keyword>
<accession>A0A133V8V1</accession>
<comment type="function">
    <text evidence="6">Part of the phosphoribosylformylglycinamidine synthase complex involved in the purines biosynthetic pathway. Catalyzes the ATP-dependent conversion of formylglycinamide ribonucleotide (FGAR) and glutamine to yield formylglycinamidine ribonucleotide (FGAM) and glutamate. The FGAM synthase complex is composed of three subunits. PurQ produces an ammonia molecule by converting glutamine to glutamate. PurL transfers the ammonia molecule to FGAR to form FGAM in an ATP-dependent manner. PurS interacts with PurQ and PurL and is thought to assist in the transfer of the ammonia molecule from PurQ to PurL.</text>
</comment>
<dbReference type="Proteomes" id="UP000070400">
    <property type="component" value="Unassembled WGS sequence"/>
</dbReference>
<dbReference type="NCBIfam" id="NF004630">
    <property type="entry name" value="PRK05974.1"/>
    <property type="match status" value="1"/>
</dbReference>
<keyword evidence="8" id="KW-1185">Reference proteome</keyword>
<dbReference type="GO" id="GO:0006189">
    <property type="term" value="P:'de novo' IMP biosynthetic process"/>
    <property type="evidence" value="ECO:0007669"/>
    <property type="project" value="UniProtKB-UniRule"/>
</dbReference>
<comment type="pathway">
    <text evidence="6">Purine metabolism; IMP biosynthesis via de novo pathway; 5-amino-1-(5-phospho-D-ribosyl)imidazole from N(2)-formyl-N(1)-(5-phospho-D-ribosyl)glycinamide: step 1/2.</text>
</comment>
<keyword evidence="2 6" id="KW-0436">Ligase</keyword>
<comment type="subcellular location">
    <subcellularLocation>
        <location evidence="6">Cytoplasm</location>
    </subcellularLocation>
</comment>
<evidence type="ECO:0000256" key="2">
    <source>
        <dbReference type="ARBA" id="ARBA00022598"/>
    </source>
</evidence>
<dbReference type="UniPathway" id="UPA00074">
    <property type="reaction ID" value="UER00128"/>
</dbReference>
<keyword evidence="5 6" id="KW-0067">ATP-binding</keyword>
<dbReference type="InterPro" id="IPR003850">
    <property type="entry name" value="PurS"/>
</dbReference>
<keyword evidence="3 6" id="KW-0547">Nucleotide-binding</keyword>
<dbReference type="Pfam" id="PF02700">
    <property type="entry name" value="PurS"/>
    <property type="match status" value="1"/>
</dbReference>
<sequence length="84" mass="9751">MTIYHARVEIRLKPAHVDPEGQTTKKALTDLNYRVEDVFTAKVYEIDLDAPSLDKAEELVDEMSRKLLANPVKDDYEFEVREVK</sequence>
<dbReference type="GO" id="GO:0005737">
    <property type="term" value="C:cytoplasm"/>
    <property type="evidence" value="ECO:0007669"/>
    <property type="project" value="UniProtKB-SubCell"/>
</dbReference>
<reference evidence="7 8" key="1">
    <citation type="journal article" date="2016" name="Sci. Rep.">
        <title>Metabolic traits of an uncultured archaeal lineage -MSBL1- from brine pools of the Red Sea.</title>
        <authorList>
            <person name="Mwirichia R."/>
            <person name="Alam I."/>
            <person name="Rashid M."/>
            <person name="Vinu M."/>
            <person name="Ba-Alawi W."/>
            <person name="Anthony Kamau A."/>
            <person name="Kamanda Ngugi D."/>
            <person name="Goker M."/>
            <person name="Klenk H.P."/>
            <person name="Bajic V."/>
            <person name="Stingl U."/>
        </authorList>
    </citation>
    <scope>NUCLEOTIDE SEQUENCE [LARGE SCALE GENOMIC DNA]</scope>
    <source>
        <strain evidence="7">SCGC-AAA261D19</strain>
    </source>
</reference>
<dbReference type="InterPro" id="IPR036604">
    <property type="entry name" value="PurS-like_sf"/>
</dbReference>
<dbReference type="GO" id="GO:0005524">
    <property type="term" value="F:ATP binding"/>
    <property type="evidence" value="ECO:0007669"/>
    <property type="project" value="UniProtKB-UniRule"/>
</dbReference>
<dbReference type="NCBIfam" id="TIGR00302">
    <property type="entry name" value="phosphoribosylformylglycinamidine synthase subunit PurS"/>
    <property type="match status" value="1"/>
</dbReference>
<evidence type="ECO:0000256" key="4">
    <source>
        <dbReference type="ARBA" id="ARBA00022755"/>
    </source>
</evidence>
<comment type="similarity">
    <text evidence="6">Belongs to the PurS family.</text>
</comment>
<evidence type="ECO:0000313" key="8">
    <source>
        <dbReference type="Proteomes" id="UP000070400"/>
    </source>
</evidence>
<name>A0A133V8V1_9EURY</name>
<evidence type="ECO:0000256" key="6">
    <source>
        <dbReference type="HAMAP-Rule" id="MF_01926"/>
    </source>
</evidence>
<comment type="catalytic activity">
    <reaction evidence="6">
        <text>N(2)-formyl-N(1)-(5-phospho-beta-D-ribosyl)glycinamide + L-glutamine + ATP + H2O = 2-formamido-N(1)-(5-O-phospho-beta-D-ribosyl)acetamidine + L-glutamate + ADP + phosphate + H(+)</text>
        <dbReference type="Rhea" id="RHEA:17129"/>
        <dbReference type="ChEBI" id="CHEBI:15377"/>
        <dbReference type="ChEBI" id="CHEBI:15378"/>
        <dbReference type="ChEBI" id="CHEBI:29985"/>
        <dbReference type="ChEBI" id="CHEBI:30616"/>
        <dbReference type="ChEBI" id="CHEBI:43474"/>
        <dbReference type="ChEBI" id="CHEBI:58359"/>
        <dbReference type="ChEBI" id="CHEBI:147286"/>
        <dbReference type="ChEBI" id="CHEBI:147287"/>
        <dbReference type="ChEBI" id="CHEBI:456216"/>
        <dbReference type="EC" id="6.3.5.3"/>
    </reaction>
</comment>
<protein>
    <recommendedName>
        <fullName evidence="6">Phosphoribosylformylglycinamidine synthase subunit PurS</fullName>
        <shortName evidence="6">FGAM synthase</shortName>
        <ecNumber evidence="6">6.3.5.3</ecNumber>
    </recommendedName>
    <alternativeName>
        <fullName evidence="6">Formylglycinamide ribonucleotide amidotransferase subunit III</fullName>
        <shortName evidence="6">FGAR amidotransferase III</shortName>
        <shortName evidence="6">FGAR-AT III</shortName>
    </alternativeName>
    <alternativeName>
        <fullName evidence="6">Phosphoribosylformylglycinamidine synthase subunit III</fullName>
    </alternativeName>
</protein>
<gene>
    <name evidence="6" type="primary">purS</name>
    <name evidence="7" type="ORF">AKJ43_00145</name>
</gene>
<organism evidence="7 8">
    <name type="scientific">candidate division MSBL1 archaeon SCGC-AAA261D19</name>
    <dbReference type="NCBI Taxonomy" id="1698273"/>
    <lineage>
        <taxon>Archaea</taxon>
        <taxon>Methanobacteriati</taxon>
        <taxon>Methanobacteriota</taxon>
        <taxon>candidate division MSBL1</taxon>
    </lineage>
</organism>
<comment type="subunit">
    <text evidence="6">Part of the FGAM synthase complex composed of 1 PurL, 1 PurQ and 2 PurS subunits.</text>
</comment>